<evidence type="ECO:0000256" key="7">
    <source>
        <dbReference type="ARBA" id="ARBA00022777"/>
    </source>
</evidence>
<dbReference type="InterPro" id="IPR004358">
    <property type="entry name" value="Sig_transdc_His_kin-like_C"/>
</dbReference>
<dbReference type="GO" id="GO:0004673">
    <property type="term" value="F:protein histidine kinase activity"/>
    <property type="evidence" value="ECO:0007669"/>
    <property type="project" value="UniProtKB-EC"/>
</dbReference>
<dbReference type="AlphaFoldDB" id="A0A6I4W247"/>
<evidence type="ECO:0000256" key="2">
    <source>
        <dbReference type="ARBA" id="ARBA00004651"/>
    </source>
</evidence>
<dbReference type="InterPro" id="IPR036890">
    <property type="entry name" value="HATPase_C_sf"/>
</dbReference>
<keyword evidence="7" id="KW-0418">Kinase</keyword>
<dbReference type="SUPFAM" id="SSF55874">
    <property type="entry name" value="ATPase domain of HSP90 chaperone/DNA topoisomerase II/histidine kinase"/>
    <property type="match status" value="1"/>
</dbReference>
<comment type="subcellular location">
    <subcellularLocation>
        <location evidence="2">Cell membrane</location>
        <topology evidence="2">Multi-pass membrane protein</topology>
    </subcellularLocation>
</comment>
<evidence type="ECO:0000259" key="10">
    <source>
        <dbReference type="PROSITE" id="PS50109"/>
    </source>
</evidence>
<evidence type="ECO:0000256" key="9">
    <source>
        <dbReference type="ARBA" id="ARBA00023012"/>
    </source>
</evidence>
<dbReference type="InterPro" id="IPR005467">
    <property type="entry name" value="His_kinase_dom"/>
</dbReference>
<keyword evidence="5" id="KW-0808">Transferase</keyword>
<dbReference type="SMART" id="SM00387">
    <property type="entry name" value="HATPase_c"/>
    <property type="match status" value="1"/>
</dbReference>
<dbReference type="Pfam" id="PF02518">
    <property type="entry name" value="HATPase_c"/>
    <property type="match status" value="1"/>
</dbReference>
<gene>
    <name evidence="11" type="ORF">GSM42_20230</name>
</gene>
<dbReference type="InterPro" id="IPR003594">
    <property type="entry name" value="HATPase_dom"/>
</dbReference>
<protein>
    <recommendedName>
        <fullName evidence="3">histidine kinase</fullName>
        <ecNumber evidence="3">2.7.13.3</ecNumber>
    </recommendedName>
</protein>
<dbReference type="EC" id="2.7.13.3" evidence="3"/>
<evidence type="ECO:0000256" key="6">
    <source>
        <dbReference type="ARBA" id="ARBA00022741"/>
    </source>
</evidence>
<proteinExistence type="predicted"/>
<evidence type="ECO:0000256" key="1">
    <source>
        <dbReference type="ARBA" id="ARBA00000085"/>
    </source>
</evidence>
<dbReference type="Gene3D" id="3.30.565.10">
    <property type="entry name" value="Histidine kinase-like ATPase, C-terminal domain"/>
    <property type="match status" value="1"/>
</dbReference>
<keyword evidence="4" id="KW-0597">Phosphoprotein</keyword>
<dbReference type="PRINTS" id="PR00344">
    <property type="entry name" value="BCTRLSENSOR"/>
</dbReference>
<dbReference type="GO" id="GO:0005524">
    <property type="term" value="F:ATP binding"/>
    <property type="evidence" value="ECO:0007669"/>
    <property type="project" value="UniProtKB-KW"/>
</dbReference>
<keyword evidence="8" id="KW-0067">ATP-binding</keyword>
<evidence type="ECO:0000256" key="8">
    <source>
        <dbReference type="ARBA" id="ARBA00022840"/>
    </source>
</evidence>
<evidence type="ECO:0000313" key="11">
    <source>
        <dbReference type="EMBL" id="MXQ56006.1"/>
    </source>
</evidence>
<dbReference type="PANTHER" id="PTHR43711:SF1">
    <property type="entry name" value="HISTIDINE KINASE 1"/>
    <property type="match status" value="1"/>
</dbReference>
<evidence type="ECO:0000256" key="4">
    <source>
        <dbReference type="ARBA" id="ARBA00022553"/>
    </source>
</evidence>
<keyword evidence="12" id="KW-1185">Reference proteome</keyword>
<feature type="domain" description="Histidine kinase" evidence="10">
    <location>
        <begin position="37"/>
        <end position="220"/>
    </location>
</feature>
<accession>A0A6I4W247</accession>
<dbReference type="GO" id="GO:0000160">
    <property type="term" value="P:phosphorelay signal transduction system"/>
    <property type="evidence" value="ECO:0007669"/>
    <property type="project" value="UniProtKB-KW"/>
</dbReference>
<reference evidence="11 12" key="1">
    <citation type="submission" date="2019-12" db="EMBL/GenBank/DDBJ databases">
        <title>Whole-genome analyses of novel actinobacteria.</title>
        <authorList>
            <person name="Sahin N."/>
            <person name="Saygin H."/>
        </authorList>
    </citation>
    <scope>NUCLEOTIDE SEQUENCE [LARGE SCALE GENOMIC DNA]</scope>
    <source>
        <strain evidence="11 12">KC615</strain>
    </source>
</reference>
<dbReference type="PANTHER" id="PTHR43711">
    <property type="entry name" value="TWO-COMPONENT HISTIDINE KINASE"/>
    <property type="match status" value="1"/>
</dbReference>
<dbReference type="InterPro" id="IPR050736">
    <property type="entry name" value="Sensor_HK_Regulatory"/>
</dbReference>
<dbReference type="FunFam" id="3.30.565.10:FF:000006">
    <property type="entry name" value="Sensor histidine kinase WalK"/>
    <property type="match status" value="1"/>
</dbReference>
<dbReference type="InterPro" id="IPR011006">
    <property type="entry name" value="CheY-like_superfamily"/>
</dbReference>
<sequence>MLPEMSGLEVCRNIRKTSNVAIIMLTKKPEPAAFLPIQDEVARLIHLVQDLHQLSLAEVGQLHLKKTNIDIVGLIGTIVNMYEVEASERGIELRLERWSSNLIPLLRVDPNRITQVFVNFITNALSHTPKEGKVMVQIEPLDQEVLVHVRDTGSGIEEEHIPFIFDRFYRADKDRSREHGGMGLGLAIAKEYVEAHKGDITVRSTKVKGTTFTVHLKYREKEMQENIMENIMYIK</sequence>
<keyword evidence="9" id="KW-0902">Two-component regulatory system</keyword>
<keyword evidence="6" id="KW-0547">Nucleotide-binding</keyword>
<comment type="catalytic activity">
    <reaction evidence="1">
        <text>ATP + protein L-histidine = ADP + protein N-phospho-L-histidine.</text>
        <dbReference type="EC" id="2.7.13.3"/>
    </reaction>
</comment>
<comment type="caution">
    <text evidence="11">The sequence shown here is derived from an EMBL/GenBank/DDBJ whole genome shotgun (WGS) entry which is preliminary data.</text>
</comment>
<dbReference type="GO" id="GO:0005886">
    <property type="term" value="C:plasma membrane"/>
    <property type="evidence" value="ECO:0007669"/>
    <property type="project" value="UniProtKB-SubCell"/>
</dbReference>
<organism evidence="11 12">
    <name type="scientific">Shimazuella alba</name>
    <dbReference type="NCBI Taxonomy" id="2690964"/>
    <lineage>
        <taxon>Bacteria</taxon>
        <taxon>Bacillati</taxon>
        <taxon>Bacillota</taxon>
        <taxon>Bacilli</taxon>
        <taxon>Bacillales</taxon>
        <taxon>Thermoactinomycetaceae</taxon>
        <taxon>Shimazuella</taxon>
    </lineage>
</organism>
<dbReference type="SUPFAM" id="SSF52172">
    <property type="entry name" value="CheY-like"/>
    <property type="match status" value="1"/>
</dbReference>
<evidence type="ECO:0000256" key="3">
    <source>
        <dbReference type="ARBA" id="ARBA00012438"/>
    </source>
</evidence>
<dbReference type="Proteomes" id="UP000430692">
    <property type="component" value="Unassembled WGS sequence"/>
</dbReference>
<evidence type="ECO:0000256" key="5">
    <source>
        <dbReference type="ARBA" id="ARBA00022679"/>
    </source>
</evidence>
<name>A0A6I4W247_9BACL</name>
<evidence type="ECO:0000313" key="12">
    <source>
        <dbReference type="Proteomes" id="UP000430692"/>
    </source>
</evidence>
<dbReference type="EMBL" id="WUUL01000030">
    <property type="protein sequence ID" value="MXQ56006.1"/>
    <property type="molecule type" value="Genomic_DNA"/>
</dbReference>
<dbReference type="PROSITE" id="PS50109">
    <property type="entry name" value="HIS_KIN"/>
    <property type="match status" value="1"/>
</dbReference>